<organism evidence="8 9">
    <name type="scientific">Pseudorhodoferax aquiterrae</name>
    <dbReference type="NCBI Taxonomy" id="747304"/>
    <lineage>
        <taxon>Bacteria</taxon>
        <taxon>Pseudomonadati</taxon>
        <taxon>Pseudomonadota</taxon>
        <taxon>Betaproteobacteria</taxon>
        <taxon>Burkholderiales</taxon>
        <taxon>Comamonadaceae</taxon>
    </lineage>
</organism>
<evidence type="ECO:0000256" key="4">
    <source>
        <dbReference type="ARBA" id="ARBA00022737"/>
    </source>
</evidence>
<reference evidence="9" key="1">
    <citation type="journal article" date="2019" name="Int. J. Syst. Evol. Microbiol.">
        <title>The Global Catalogue of Microorganisms (GCM) 10K type strain sequencing project: providing services to taxonomists for standard genome sequencing and annotation.</title>
        <authorList>
            <consortium name="The Broad Institute Genomics Platform"/>
            <consortium name="The Broad Institute Genome Sequencing Center for Infectious Disease"/>
            <person name="Wu L."/>
            <person name="Ma J."/>
        </authorList>
    </citation>
    <scope>NUCLEOTIDE SEQUENCE [LARGE SCALE GENOMIC DNA]</scope>
    <source>
        <strain evidence="9">KCTC 23314</strain>
    </source>
</reference>
<dbReference type="InterPro" id="IPR003439">
    <property type="entry name" value="ABC_transporter-like_ATP-bd"/>
</dbReference>
<name>A0ABQ3G4G8_9BURK</name>
<dbReference type="SMART" id="SM00382">
    <property type="entry name" value="AAA"/>
    <property type="match status" value="1"/>
</dbReference>
<evidence type="ECO:0000313" key="8">
    <source>
        <dbReference type="EMBL" id="GHC86644.1"/>
    </source>
</evidence>
<dbReference type="Gene3D" id="3.40.50.300">
    <property type="entry name" value="P-loop containing nucleotide triphosphate hydrolases"/>
    <property type="match status" value="2"/>
</dbReference>
<dbReference type="Proteomes" id="UP000626210">
    <property type="component" value="Unassembled WGS sequence"/>
</dbReference>
<dbReference type="InterPro" id="IPR017871">
    <property type="entry name" value="ABC_transporter-like_CS"/>
</dbReference>
<keyword evidence="6 8" id="KW-0067">ATP-binding</keyword>
<evidence type="ECO:0000259" key="7">
    <source>
        <dbReference type="PROSITE" id="PS50893"/>
    </source>
</evidence>
<keyword evidence="9" id="KW-1185">Reference proteome</keyword>
<evidence type="ECO:0000256" key="2">
    <source>
        <dbReference type="ARBA" id="ARBA00022475"/>
    </source>
</evidence>
<sequence length="519" mass="55353">MTAHAPTVLRLQGITKRFGSLVANDDITLDLREGEVLALLGENGAGKSTLMSILFGHYTADAGRIEVFGRPLAPGNPRAALAAGVGMVHQHFALADNLSVLDNVILGTEPLWRPLSRRAAARAHLLDVARRFGLPVDPDARVGDLSVGERQRVEILKALYRGARILILDEPTAVLTPQESEQLFDTLAEMVAQGLAVIFISHKLGEVLRVSHRVAVLRHGKRVAEGRTADCDQAQLARWMVGHAVQQRERQPARQVGAVVCELDRVSTAGHGNDRLRDVSLTLRAGEIMAIAGVSGNGQAALADLLTGMRPASGGRATLQGRPLPRTPGALVQRGVARIPEDRHGTGVVGDLAQWENAVSERLRTPAFSRALAGLRWIRRRAATAQARRIVETFDVRGGGLQTSARSLSGGNMQKLILGRALLPTADAQTAVPALIVVHQPTWGLDIGAVAFVQQQLIAARDAGAALLLISDDLDEVLTLGDRVAVMHAGHLGPARPAQEWTREAIGLAMAGSAEKEVA</sequence>
<keyword evidence="1" id="KW-0813">Transport</keyword>
<protein>
    <submittedName>
        <fullName evidence="8">Sugar ABC transporter ATP-binding protein</fullName>
    </submittedName>
</protein>
<dbReference type="Pfam" id="PF00005">
    <property type="entry name" value="ABC_tran"/>
    <property type="match status" value="2"/>
</dbReference>
<dbReference type="InterPro" id="IPR050107">
    <property type="entry name" value="ABC_carbohydrate_import_ATPase"/>
</dbReference>
<dbReference type="CDD" id="cd03215">
    <property type="entry name" value="ABC_Carb_Monos_II"/>
    <property type="match status" value="1"/>
</dbReference>
<dbReference type="PROSITE" id="PS50893">
    <property type="entry name" value="ABC_TRANSPORTER_2"/>
    <property type="match status" value="2"/>
</dbReference>
<accession>A0ABQ3G4G8</accession>
<feature type="domain" description="ABC transporter" evidence="7">
    <location>
        <begin position="9"/>
        <end position="244"/>
    </location>
</feature>
<feature type="domain" description="ABC transporter" evidence="7">
    <location>
        <begin position="261"/>
        <end position="514"/>
    </location>
</feature>
<comment type="caution">
    <text evidence="8">The sequence shown here is derived from an EMBL/GenBank/DDBJ whole genome shotgun (WGS) entry which is preliminary data.</text>
</comment>
<dbReference type="PROSITE" id="PS00211">
    <property type="entry name" value="ABC_TRANSPORTER_1"/>
    <property type="match status" value="2"/>
</dbReference>
<dbReference type="PANTHER" id="PTHR43790">
    <property type="entry name" value="CARBOHYDRATE TRANSPORT ATP-BINDING PROTEIN MG119-RELATED"/>
    <property type="match status" value="1"/>
</dbReference>
<evidence type="ECO:0000256" key="1">
    <source>
        <dbReference type="ARBA" id="ARBA00022448"/>
    </source>
</evidence>
<dbReference type="GO" id="GO:0005524">
    <property type="term" value="F:ATP binding"/>
    <property type="evidence" value="ECO:0007669"/>
    <property type="project" value="UniProtKB-KW"/>
</dbReference>
<keyword evidence="2" id="KW-0472">Membrane</keyword>
<keyword evidence="2" id="KW-1003">Cell membrane</keyword>
<keyword evidence="3" id="KW-0762">Sugar transport</keyword>
<evidence type="ECO:0000256" key="5">
    <source>
        <dbReference type="ARBA" id="ARBA00022741"/>
    </source>
</evidence>
<gene>
    <name evidence="8" type="ORF">GCM10007320_32540</name>
</gene>
<dbReference type="RefSeq" id="WP_189687988.1">
    <property type="nucleotide sequence ID" value="NZ_BMYK01000009.1"/>
</dbReference>
<dbReference type="SUPFAM" id="SSF52540">
    <property type="entry name" value="P-loop containing nucleoside triphosphate hydrolases"/>
    <property type="match status" value="2"/>
</dbReference>
<keyword evidence="4" id="KW-0677">Repeat</keyword>
<dbReference type="CDD" id="cd03216">
    <property type="entry name" value="ABC_Carb_Monos_I"/>
    <property type="match status" value="1"/>
</dbReference>
<dbReference type="InterPro" id="IPR027417">
    <property type="entry name" value="P-loop_NTPase"/>
</dbReference>
<evidence type="ECO:0000256" key="6">
    <source>
        <dbReference type="ARBA" id="ARBA00022840"/>
    </source>
</evidence>
<keyword evidence="5" id="KW-0547">Nucleotide-binding</keyword>
<dbReference type="InterPro" id="IPR003593">
    <property type="entry name" value="AAA+_ATPase"/>
</dbReference>
<evidence type="ECO:0000313" key="9">
    <source>
        <dbReference type="Proteomes" id="UP000626210"/>
    </source>
</evidence>
<dbReference type="PANTHER" id="PTHR43790:SF9">
    <property type="entry name" value="GALACTOFURANOSE TRANSPORTER ATP-BINDING PROTEIN YTFR"/>
    <property type="match status" value="1"/>
</dbReference>
<evidence type="ECO:0000256" key="3">
    <source>
        <dbReference type="ARBA" id="ARBA00022597"/>
    </source>
</evidence>
<proteinExistence type="predicted"/>
<dbReference type="EMBL" id="BMYK01000009">
    <property type="protein sequence ID" value="GHC86644.1"/>
    <property type="molecule type" value="Genomic_DNA"/>
</dbReference>